<gene>
    <name evidence="6" type="ORF">E9232_004324</name>
</gene>
<dbReference type="PANTHER" id="PTHR30204:SF69">
    <property type="entry name" value="MERR-FAMILY TRANSCRIPTIONAL REGULATOR"/>
    <property type="match status" value="1"/>
</dbReference>
<accession>A0ABU1JT49</accession>
<comment type="caution">
    <text evidence="6">The sequence shown here is derived from an EMBL/GenBank/DDBJ whole genome shotgun (WGS) entry which is preliminary data.</text>
</comment>
<keyword evidence="3 6" id="KW-0238">DNA-binding</keyword>
<proteinExistence type="predicted"/>
<evidence type="ECO:0000313" key="6">
    <source>
        <dbReference type="EMBL" id="MDR6291790.1"/>
    </source>
</evidence>
<evidence type="ECO:0000259" key="5">
    <source>
        <dbReference type="PROSITE" id="PS50937"/>
    </source>
</evidence>
<dbReference type="InterPro" id="IPR000551">
    <property type="entry name" value="MerR-type_HTH_dom"/>
</dbReference>
<organism evidence="6 7">
    <name type="scientific">Inquilinus ginsengisoli</name>
    <dbReference type="NCBI Taxonomy" id="363840"/>
    <lineage>
        <taxon>Bacteria</taxon>
        <taxon>Pseudomonadati</taxon>
        <taxon>Pseudomonadota</taxon>
        <taxon>Alphaproteobacteria</taxon>
        <taxon>Rhodospirillales</taxon>
        <taxon>Rhodospirillaceae</taxon>
        <taxon>Inquilinus</taxon>
    </lineage>
</organism>
<reference evidence="6 7" key="1">
    <citation type="submission" date="2023-07" db="EMBL/GenBank/DDBJ databases">
        <title>Sorghum-associated microbial communities from plants grown in Nebraska, USA.</title>
        <authorList>
            <person name="Schachtman D."/>
        </authorList>
    </citation>
    <scope>NUCLEOTIDE SEQUENCE [LARGE SCALE GENOMIC DNA]</scope>
    <source>
        <strain evidence="6 7">584</strain>
    </source>
</reference>
<evidence type="ECO:0000256" key="1">
    <source>
        <dbReference type="ARBA" id="ARBA00022491"/>
    </source>
</evidence>
<keyword evidence="7" id="KW-1185">Reference proteome</keyword>
<dbReference type="GO" id="GO:0003677">
    <property type="term" value="F:DNA binding"/>
    <property type="evidence" value="ECO:0007669"/>
    <property type="project" value="UniProtKB-KW"/>
</dbReference>
<evidence type="ECO:0000313" key="7">
    <source>
        <dbReference type="Proteomes" id="UP001262410"/>
    </source>
</evidence>
<dbReference type="SUPFAM" id="SSF46955">
    <property type="entry name" value="Putative DNA-binding domain"/>
    <property type="match status" value="1"/>
</dbReference>
<feature type="domain" description="HTH merR-type" evidence="5">
    <location>
        <begin position="1"/>
        <end position="72"/>
    </location>
</feature>
<evidence type="ECO:0000256" key="4">
    <source>
        <dbReference type="ARBA" id="ARBA00023163"/>
    </source>
</evidence>
<dbReference type="Gene3D" id="1.10.1660.10">
    <property type="match status" value="1"/>
</dbReference>
<dbReference type="InterPro" id="IPR009061">
    <property type="entry name" value="DNA-bd_dom_put_sf"/>
</dbReference>
<dbReference type="PRINTS" id="PR00040">
    <property type="entry name" value="HTHMERR"/>
</dbReference>
<evidence type="ECO:0000256" key="3">
    <source>
        <dbReference type="ARBA" id="ARBA00023125"/>
    </source>
</evidence>
<name>A0ABU1JT49_9PROT</name>
<keyword evidence="1" id="KW-0678">Repressor</keyword>
<dbReference type="EMBL" id="JAVDPW010000007">
    <property type="protein sequence ID" value="MDR6291790.1"/>
    <property type="molecule type" value="Genomic_DNA"/>
</dbReference>
<dbReference type="RefSeq" id="WP_309797297.1">
    <property type="nucleotide sequence ID" value="NZ_JAVDPW010000007.1"/>
</dbReference>
<dbReference type="Pfam" id="PF13411">
    <property type="entry name" value="MerR_1"/>
    <property type="match status" value="1"/>
</dbReference>
<protein>
    <submittedName>
        <fullName evidence="6">DNA-binding transcriptional MerR regulator</fullName>
    </submittedName>
</protein>
<evidence type="ECO:0000256" key="2">
    <source>
        <dbReference type="ARBA" id="ARBA00023015"/>
    </source>
</evidence>
<dbReference type="PANTHER" id="PTHR30204">
    <property type="entry name" value="REDOX-CYCLING DRUG-SENSING TRANSCRIPTIONAL ACTIVATOR SOXR"/>
    <property type="match status" value="1"/>
</dbReference>
<sequence>MLISEFARAAGLSTDTVRFYVRRGLLAPETNGKGGRNPYQVFTAEHVRTARIIRLAQSLGMSLKEIAAIGEEYRDGGITRERSIELMSAQLARLERKAAALEAVTGYLRAKVAWLEGGEQGPEPDFPIGGPDGGCA</sequence>
<dbReference type="SMART" id="SM00422">
    <property type="entry name" value="HTH_MERR"/>
    <property type="match status" value="1"/>
</dbReference>
<dbReference type="InterPro" id="IPR047057">
    <property type="entry name" value="MerR_fam"/>
</dbReference>
<dbReference type="Proteomes" id="UP001262410">
    <property type="component" value="Unassembled WGS sequence"/>
</dbReference>
<keyword evidence="4" id="KW-0804">Transcription</keyword>
<keyword evidence="2" id="KW-0805">Transcription regulation</keyword>
<dbReference type="PROSITE" id="PS50937">
    <property type="entry name" value="HTH_MERR_2"/>
    <property type="match status" value="1"/>
</dbReference>